<feature type="signal peptide" evidence="2">
    <location>
        <begin position="1"/>
        <end position="22"/>
    </location>
</feature>
<dbReference type="InterPro" id="IPR009045">
    <property type="entry name" value="Zn_M74/Hedgehog-like"/>
</dbReference>
<dbReference type="EMBL" id="CP060394">
    <property type="protein sequence ID" value="QNI31839.1"/>
    <property type="molecule type" value="Genomic_DNA"/>
</dbReference>
<feature type="region of interest" description="Disordered" evidence="1">
    <location>
        <begin position="250"/>
        <end position="272"/>
    </location>
</feature>
<evidence type="ECO:0008006" key="5">
    <source>
        <dbReference type="Google" id="ProtNLM"/>
    </source>
</evidence>
<keyword evidence="2" id="KW-0732">Signal</keyword>
<evidence type="ECO:0000256" key="1">
    <source>
        <dbReference type="SAM" id="MobiDB-lite"/>
    </source>
</evidence>
<sequence>MRCLVILLAAALFAGAGNSAYAVKRKPHHARSAAAHAHTRSHRNARARHASLEAKEEPPSATIPEVPVKHARMVLLPPLKGSRESLVRQNQRSEAEGLERIEDDDQLNDLRNEHALVAVPVSMSLRVNTELPANRRYCRPWTAHFLTDLGRAHYERFHRPLQVNSAVRTVAYQRHLMEVNGNAAPAEGDIASPHLTGATIDIAKKGLSMSEVAWMRAYLLPMQTAGKIDVEEEFYQSCFHITVYKGYAPPTQPKTTPREAGSKSALIAAGVQ</sequence>
<feature type="region of interest" description="Disordered" evidence="1">
    <location>
        <begin position="25"/>
        <end position="61"/>
    </location>
</feature>
<organism evidence="3 4">
    <name type="scientific">Alloacidobacterium dinghuense</name>
    <dbReference type="NCBI Taxonomy" id="2763107"/>
    <lineage>
        <taxon>Bacteria</taxon>
        <taxon>Pseudomonadati</taxon>
        <taxon>Acidobacteriota</taxon>
        <taxon>Terriglobia</taxon>
        <taxon>Terriglobales</taxon>
        <taxon>Acidobacteriaceae</taxon>
        <taxon>Alloacidobacterium</taxon>
    </lineage>
</organism>
<name>A0A7G8BH19_9BACT</name>
<feature type="chain" id="PRO_5028944495" description="Peptidase M15" evidence="2">
    <location>
        <begin position="23"/>
        <end position="272"/>
    </location>
</feature>
<gene>
    <name evidence="3" type="ORF">H7849_22845</name>
</gene>
<evidence type="ECO:0000313" key="4">
    <source>
        <dbReference type="Proteomes" id="UP000515312"/>
    </source>
</evidence>
<dbReference type="Pfam" id="PF18979">
    <property type="entry name" value="DUF5715"/>
    <property type="match status" value="1"/>
</dbReference>
<dbReference type="KEGG" id="adin:H7849_22845"/>
<dbReference type="Proteomes" id="UP000515312">
    <property type="component" value="Chromosome"/>
</dbReference>
<evidence type="ECO:0000313" key="3">
    <source>
        <dbReference type="EMBL" id="QNI31839.1"/>
    </source>
</evidence>
<proteinExistence type="predicted"/>
<reference evidence="3 4" key="1">
    <citation type="submission" date="2020-08" db="EMBL/GenBank/DDBJ databases">
        <title>Edaphobacter telluris sp. nov. and Acidobacterium dinghuensis sp. nov., two acidobacteria isolated from forest soil.</title>
        <authorList>
            <person name="Fu J."/>
            <person name="Qiu L."/>
        </authorList>
    </citation>
    <scope>NUCLEOTIDE SEQUENCE [LARGE SCALE GENOMIC DNA]</scope>
    <source>
        <strain evidence="3">4Y35</strain>
    </source>
</reference>
<accession>A0A7G8BH19</accession>
<dbReference type="InterPro" id="IPR043769">
    <property type="entry name" value="DUF5715"/>
</dbReference>
<evidence type="ECO:0000256" key="2">
    <source>
        <dbReference type="SAM" id="SignalP"/>
    </source>
</evidence>
<dbReference type="AlphaFoldDB" id="A0A7G8BH19"/>
<keyword evidence="4" id="KW-1185">Reference proteome</keyword>
<dbReference type="SUPFAM" id="SSF55166">
    <property type="entry name" value="Hedgehog/DD-peptidase"/>
    <property type="match status" value="1"/>
</dbReference>
<feature type="compositionally biased region" description="Basic residues" evidence="1">
    <location>
        <begin position="25"/>
        <end position="49"/>
    </location>
</feature>
<dbReference type="RefSeq" id="WP_186742797.1">
    <property type="nucleotide sequence ID" value="NZ_CP060394.1"/>
</dbReference>
<protein>
    <recommendedName>
        <fullName evidence="5">Peptidase M15</fullName>
    </recommendedName>
</protein>